<dbReference type="Gene3D" id="1.10.390.10">
    <property type="entry name" value="Neutral Protease Domain 2"/>
    <property type="match status" value="1"/>
</dbReference>
<feature type="compositionally biased region" description="Basic and acidic residues" evidence="1">
    <location>
        <begin position="608"/>
        <end position="627"/>
    </location>
</feature>
<feature type="domain" description="Peptidase M1 membrane alanine aminopeptidase" evidence="2">
    <location>
        <begin position="376"/>
        <end position="577"/>
    </location>
</feature>
<dbReference type="GO" id="GO:0070006">
    <property type="term" value="F:metalloaminopeptidase activity"/>
    <property type="evidence" value="ECO:0007669"/>
    <property type="project" value="TreeGrafter"/>
</dbReference>
<feature type="region of interest" description="Disordered" evidence="1">
    <location>
        <begin position="602"/>
        <end position="627"/>
    </location>
</feature>
<proteinExistence type="predicted"/>
<dbReference type="Pfam" id="PF01433">
    <property type="entry name" value="Peptidase_M1"/>
    <property type="match status" value="1"/>
</dbReference>
<dbReference type="GO" id="GO:0008270">
    <property type="term" value="F:zinc ion binding"/>
    <property type="evidence" value="ECO:0007669"/>
    <property type="project" value="InterPro"/>
</dbReference>
<comment type="caution">
    <text evidence="3">The sequence shown here is derived from an EMBL/GenBank/DDBJ whole genome shotgun (WGS) entry which is preliminary data.</text>
</comment>
<dbReference type="GO" id="GO:0042277">
    <property type="term" value="F:peptide binding"/>
    <property type="evidence" value="ECO:0007669"/>
    <property type="project" value="TreeGrafter"/>
</dbReference>
<dbReference type="GO" id="GO:0005615">
    <property type="term" value="C:extracellular space"/>
    <property type="evidence" value="ECO:0007669"/>
    <property type="project" value="TreeGrafter"/>
</dbReference>
<dbReference type="SUPFAM" id="SSF55486">
    <property type="entry name" value="Metalloproteases ('zincins'), catalytic domain"/>
    <property type="match status" value="1"/>
</dbReference>
<dbReference type="CDD" id="cd09604">
    <property type="entry name" value="M1_APN_like"/>
    <property type="match status" value="1"/>
</dbReference>
<evidence type="ECO:0000259" key="2">
    <source>
        <dbReference type="Pfam" id="PF01433"/>
    </source>
</evidence>
<reference evidence="3 4" key="1">
    <citation type="submission" date="2019-02" db="EMBL/GenBank/DDBJ databases">
        <title>Deep-cultivation of Planctomycetes and their phenomic and genomic characterization uncovers novel biology.</title>
        <authorList>
            <person name="Wiegand S."/>
            <person name="Jogler M."/>
            <person name="Boedeker C."/>
            <person name="Pinto D."/>
            <person name="Vollmers J."/>
            <person name="Rivas-Marin E."/>
            <person name="Kohn T."/>
            <person name="Peeters S.H."/>
            <person name="Heuer A."/>
            <person name="Rast P."/>
            <person name="Oberbeckmann S."/>
            <person name="Bunk B."/>
            <person name="Jeske O."/>
            <person name="Meyerdierks A."/>
            <person name="Storesund J.E."/>
            <person name="Kallscheuer N."/>
            <person name="Luecker S."/>
            <person name="Lage O.M."/>
            <person name="Pohl T."/>
            <person name="Merkel B.J."/>
            <person name="Hornburger P."/>
            <person name="Mueller R.-W."/>
            <person name="Bruemmer F."/>
            <person name="Labrenz M."/>
            <person name="Spormann A.M."/>
            <person name="Op Den Camp H."/>
            <person name="Overmann J."/>
            <person name="Amann R."/>
            <person name="Jetten M.S.M."/>
            <person name="Mascher T."/>
            <person name="Medema M.H."/>
            <person name="Devos D.P."/>
            <person name="Kaster A.-K."/>
            <person name="Ovreas L."/>
            <person name="Rohde M."/>
            <person name="Galperin M.Y."/>
            <person name="Jogler C."/>
        </authorList>
    </citation>
    <scope>NUCLEOTIDE SEQUENCE [LARGE SCALE GENOMIC DNA]</scope>
    <source>
        <strain evidence="3 4">Pla52o</strain>
    </source>
</reference>
<dbReference type="InterPro" id="IPR050344">
    <property type="entry name" value="Peptidase_M1_aminopeptidases"/>
</dbReference>
<dbReference type="PANTHER" id="PTHR11533">
    <property type="entry name" value="PROTEASE M1 ZINC METALLOPROTEASE"/>
    <property type="match status" value="1"/>
</dbReference>
<dbReference type="GO" id="GO:0043171">
    <property type="term" value="P:peptide catabolic process"/>
    <property type="evidence" value="ECO:0007669"/>
    <property type="project" value="TreeGrafter"/>
</dbReference>
<evidence type="ECO:0000256" key="1">
    <source>
        <dbReference type="SAM" id="MobiDB-lite"/>
    </source>
</evidence>
<name>A0A5C6CJ59_9BACT</name>
<dbReference type="PANTHER" id="PTHR11533:SF174">
    <property type="entry name" value="PUROMYCIN-SENSITIVE AMINOPEPTIDASE-RELATED"/>
    <property type="match status" value="1"/>
</dbReference>
<dbReference type="GO" id="GO:0016020">
    <property type="term" value="C:membrane"/>
    <property type="evidence" value="ECO:0007669"/>
    <property type="project" value="TreeGrafter"/>
</dbReference>
<accession>A0A5C6CJ59</accession>
<protein>
    <recommendedName>
        <fullName evidence="2">Peptidase M1 membrane alanine aminopeptidase domain-containing protein</fullName>
    </recommendedName>
</protein>
<gene>
    <name evidence="3" type="ORF">Pla52o_20990</name>
</gene>
<evidence type="ECO:0000313" key="4">
    <source>
        <dbReference type="Proteomes" id="UP000316304"/>
    </source>
</evidence>
<feature type="region of interest" description="Disordered" evidence="1">
    <location>
        <begin position="737"/>
        <end position="859"/>
    </location>
</feature>
<dbReference type="InterPro" id="IPR014782">
    <property type="entry name" value="Peptidase_M1_dom"/>
</dbReference>
<organism evidence="3 4">
    <name type="scientific">Novipirellula galeiformis</name>
    <dbReference type="NCBI Taxonomy" id="2528004"/>
    <lineage>
        <taxon>Bacteria</taxon>
        <taxon>Pseudomonadati</taxon>
        <taxon>Planctomycetota</taxon>
        <taxon>Planctomycetia</taxon>
        <taxon>Pirellulales</taxon>
        <taxon>Pirellulaceae</taxon>
        <taxon>Novipirellula</taxon>
    </lineage>
</organism>
<feature type="compositionally biased region" description="Basic and acidic residues" evidence="1">
    <location>
        <begin position="766"/>
        <end position="845"/>
    </location>
</feature>
<dbReference type="GO" id="GO:0005737">
    <property type="term" value="C:cytoplasm"/>
    <property type="evidence" value="ECO:0007669"/>
    <property type="project" value="TreeGrafter"/>
</dbReference>
<feature type="compositionally biased region" description="Basic residues" evidence="1">
    <location>
        <begin position="849"/>
        <end position="859"/>
    </location>
</feature>
<dbReference type="EMBL" id="SJPT01000003">
    <property type="protein sequence ID" value="TWU24175.1"/>
    <property type="molecule type" value="Genomic_DNA"/>
</dbReference>
<keyword evidence="4" id="KW-1185">Reference proteome</keyword>
<dbReference type="InterPro" id="IPR027268">
    <property type="entry name" value="Peptidase_M4/M1_CTD_sf"/>
</dbReference>
<evidence type="ECO:0000313" key="3">
    <source>
        <dbReference type="EMBL" id="TWU24175.1"/>
    </source>
</evidence>
<sequence>MKNASQAPFTVTRIGCIFACWFIGSGWVNAQFLSNSKHRDATDRFFQIESWLPTPTSIRTASGAPGPNYWQQRADYEIDVHLDDKNQRIRGTATIDYHNQSPHSLSYVWFQLDQNIFKPDSDAVTTSPAPSMHPRASFGVIRSLLARSVFAGGYNIKSVTDGEHNPLAHSIVKTMMRVDLPEPLAPGQSTKLRIKYSYNIVDSKVIRARSGYEFFEKDENYIYEVAQWYPRVVAYTDYAGWQHKQFLGRGEFTLELGDFVVRITLPSDMIVSATGELQNRDEVLDPKWLERLDSARSAEKPVFIITPEEAKANEASRSETKKTWVFEAKDVRDFAFAASRKFIWDAMGVNIEGRTVMAMSYYPNEGEPLWSTYSTEAIVHTLEVYGRYAFPYPYPVAISVNGPVYGMEYPMICFNGPRPEEDGTYSKATKYGLISVIIHEVGHNYYPMIVNSDERQWTWMDEGLNTFLQYLAEQEWEENYPSGRGEPAKIVPYMKGGHQRPIMTGSEEILSFGNNSYAKPATALNILRETILGRELFDFAFREYALRWRFKRPTPADFFRTMEDASGVDLDWFWRGWFYSTDHVDIAISDVRLYQIDSGDPEANAEIQRQERDKKEPSISEERNGDLPRRIELQPGLKDFYNHPDYDEHKVEESDRKAYQKFLDGLDADERALLRRKTNFYVVRFKNEGGLVMPIILRIHYADDTSEIVTIPAQIWRSNSQQVDKLFVSEKEITRLQLDPKQQTADAEESNNHWPPRLVPSRFKLFKSEKGKNEMQKALKPDVDDATDDKPKQEPKVDKEGIDNQDVDIDRKTMPPGKEKTGKEKTGKEKTGKEKSRQSEFEKAPASKVKAKPPKKSAA</sequence>
<dbReference type="RefSeq" id="WP_390620845.1">
    <property type="nucleotide sequence ID" value="NZ_SJPT01000003.1"/>
</dbReference>
<dbReference type="AlphaFoldDB" id="A0A5C6CJ59"/>
<dbReference type="Proteomes" id="UP000316304">
    <property type="component" value="Unassembled WGS sequence"/>
</dbReference>